<feature type="domain" description="Glycosyltransferase 2-like" evidence="1">
    <location>
        <begin position="4"/>
        <end position="111"/>
    </location>
</feature>
<dbReference type="InterPro" id="IPR029044">
    <property type="entry name" value="Nucleotide-diphossugar_trans"/>
</dbReference>
<dbReference type="InterPro" id="IPR001173">
    <property type="entry name" value="Glyco_trans_2-like"/>
</dbReference>
<dbReference type="RefSeq" id="WP_204864131.1">
    <property type="nucleotide sequence ID" value="NZ_JACJKH010000013.1"/>
</dbReference>
<proteinExistence type="predicted"/>
<dbReference type="Gene3D" id="3.90.550.10">
    <property type="entry name" value="Spore Coat Polysaccharide Biosynthesis Protein SpsA, Chain A"/>
    <property type="match status" value="1"/>
</dbReference>
<dbReference type="Proteomes" id="UP000775686">
    <property type="component" value="Unassembled WGS sequence"/>
</dbReference>
<protein>
    <submittedName>
        <fullName evidence="2">Glycosyltransferase family 2 protein</fullName>
    </submittedName>
</protein>
<accession>A0ABS2EHD7</accession>
<dbReference type="PANTHER" id="PTHR22916:SF3">
    <property type="entry name" value="UDP-GLCNAC:BETAGAL BETA-1,3-N-ACETYLGLUCOSAMINYLTRANSFERASE-LIKE PROTEIN 1"/>
    <property type="match status" value="1"/>
</dbReference>
<reference evidence="2 3" key="1">
    <citation type="journal article" date="2021" name="Sci. Rep.">
        <title>The distribution of antibiotic resistance genes in chicken gut microbiota commensals.</title>
        <authorList>
            <person name="Juricova H."/>
            <person name="Matiasovicova J."/>
            <person name="Kubasova T."/>
            <person name="Cejkova D."/>
            <person name="Rychlik I."/>
        </authorList>
    </citation>
    <scope>NUCLEOTIDE SEQUENCE [LARGE SCALE GENOMIC DNA]</scope>
    <source>
        <strain evidence="2 3">An770</strain>
    </source>
</reference>
<keyword evidence="3" id="KW-1185">Reference proteome</keyword>
<evidence type="ECO:0000313" key="3">
    <source>
        <dbReference type="Proteomes" id="UP000775686"/>
    </source>
</evidence>
<gene>
    <name evidence="2" type="ORF">H6A32_08515</name>
</gene>
<dbReference type="SUPFAM" id="SSF53448">
    <property type="entry name" value="Nucleotide-diphospho-sugar transferases"/>
    <property type="match status" value="1"/>
</dbReference>
<evidence type="ECO:0000259" key="1">
    <source>
        <dbReference type="Pfam" id="PF00535"/>
    </source>
</evidence>
<dbReference type="Pfam" id="PF00535">
    <property type="entry name" value="Glycos_transf_2"/>
    <property type="match status" value="1"/>
</dbReference>
<organism evidence="2 3">
    <name type="scientific">Drancourtella massiliensis</name>
    <dbReference type="NCBI Taxonomy" id="1632013"/>
    <lineage>
        <taxon>Bacteria</taxon>
        <taxon>Bacillati</taxon>
        <taxon>Bacillota</taxon>
        <taxon>Clostridia</taxon>
        <taxon>Eubacteriales</taxon>
        <taxon>Oscillospiraceae</taxon>
        <taxon>Drancourtella</taxon>
    </lineage>
</organism>
<dbReference type="PANTHER" id="PTHR22916">
    <property type="entry name" value="GLYCOSYLTRANSFERASE"/>
    <property type="match status" value="1"/>
</dbReference>
<dbReference type="EMBL" id="JACJKH010000013">
    <property type="protein sequence ID" value="MBM6744349.1"/>
    <property type="molecule type" value="Genomic_DNA"/>
</dbReference>
<dbReference type="CDD" id="cd00761">
    <property type="entry name" value="Glyco_tranf_GTA_type"/>
    <property type="match status" value="1"/>
</dbReference>
<comment type="caution">
    <text evidence="2">The sequence shown here is derived from an EMBL/GenBank/DDBJ whole genome shotgun (WGS) entry which is preliminary data.</text>
</comment>
<name>A0ABS2EHD7_9FIRM</name>
<sequence>MVVTVLTPTYNRRDKIKVLYDSLCCQTSKNFEWLIVDDGSNDNTQGLIEQLQFKSDFPIRYIYKNNGGKHTALNEGIRTIKNELTFIVDSDDFLTSDAIASILDIHRRYKNRSNLCGYAFLRSFPDGQINGMKFKKNEEIISYIEARINRNDTNADKAEVFFTRCLKEFPFPEYPGEKFLGEDLVWIRMARKYKMVHVNKAIYVGNYIEDGLTTNRRKHNIASPIGCMHRAEEFIKPDIRMKYRIKGGLQYIVYGKFAGYSIGKLIKKTKFRGVVTVCALPGMIIYQKWKKDTVIYKSACR</sequence>
<evidence type="ECO:0000313" key="2">
    <source>
        <dbReference type="EMBL" id="MBM6744349.1"/>
    </source>
</evidence>